<dbReference type="AlphaFoldDB" id="A0ABD3NEU2"/>
<dbReference type="InterPro" id="IPR001680">
    <property type="entry name" value="WD40_rpt"/>
</dbReference>
<comment type="caution">
    <text evidence="2">The sequence shown here is derived from an EMBL/GenBank/DDBJ whole genome shotgun (WGS) entry which is preliminary data.</text>
</comment>
<dbReference type="Gene3D" id="2.130.10.10">
    <property type="entry name" value="YVTN repeat-like/Quinoprotein amine dehydrogenase"/>
    <property type="match status" value="2"/>
</dbReference>
<dbReference type="EMBL" id="JALLPJ020001184">
    <property type="protein sequence ID" value="KAL3774616.1"/>
    <property type="molecule type" value="Genomic_DNA"/>
</dbReference>
<dbReference type="InterPro" id="IPR036322">
    <property type="entry name" value="WD40_repeat_dom_sf"/>
</dbReference>
<evidence type="ECO:0000313" key="2">
    <source>
        <dbReference type="EMBL" id="KAL3774616.1"/>
    </source>
</evidence>
<name>A0ABD3NEU2_9STRA</name>
<reference evidence="2 3" key="1">
    <citation type="submission" date="2024-10" db="EMBL/GenBank/DDBJ databases">
        <title>Updated reference genomes for cyclostephanoid diatoms.</title>
        <authorList>
            <person name="Roberts W.R."/>
            <person name="Alverson A.J."/>
        </authorList>
    </citation>
    <scope>NUCLEOTIDE SEQUENCE [LARGE SCALE GENOMIC DNA]</scope>
    <source>
        <strain evidence="2 3">AJA010-31</strain>
    </source>
</reference>
<dbReference type="SUPFAM" id="SSF50978">
    <property type="entry name" value="WD40 repeat-like"/>
    <property type="match status" value="1"/>
</dbReference>
<keyword evidence="3" id="KW-1185">Reference proteome</keyword>
<dbReference type="Proteomes" id="UP001530400">
    <property type="component" value="Unassembled WGS sequence"/>
</dbReference>
<dbReference type="SMART" id="SM00320">
    <property type="entry name" value="WD40"/>
    <property type="match status" value="3"/>
</dbReference>
<accession>A0ABD3NEU2</accession>
<dbReference type="InterPro" id="IPR051150">
    <property type="entry name" value="SWT21/TCAB1_mRNA_Telomere"/>
</dbReference>
<gene>
    <name evidence="2" type="ORF">ACHAWO_001987</name>
</gene>
<feature type="region of interest" description="Disordered" evidence="1">
    <location>
        <begin position="1"/>
        <end position="24"/>
    </location>
</feature>
<organism evidence="2 3">
    <name type="scientific">Cyclotella atomus</name>
    <dbReference type="NCBI Taxonomy" id="382360"/>
    <lineage>
        <taxon>Eukaryota</taxon>
        <taxon>Sar</taxon>
        <taxon>Stramenopiles</taxon>
        <taxon>Ochrophyta</taxon>
        <taxon>Bacillariophyta</taxon>
        <taxon>Coscinodiscophyceae</taxon>
        <taxon>Thalassiosirophycidae</taxon>
        <taxon>Stephanodiscales</taxon>
        <taxon>Stephanodiscaceae</taxon>
        <taxon>Cyclotella</taxon>
    </lineage>
</organism>
<evidence type="ECO:0000256" key="1">
    <source>
        <dbReference type="SAM" id="MobiDB-lite"/>
    </source>
</evidence>
<dbReference type="InterPro" id="IPR015943">
    <property type="entry name" value="WD40/YVTN_repeat-like_dom_sf"/>
</dbReference>
<proteinExistence type="predicted"/>
<protein>
    <submittedName>
        <fullName evidence="2">Uncharacterized protein</fullName>
    </submittedName>
</protein>
<dbReference type="PANTHER" id="PTHR13211:SF0">
    <property type="entry name" value="TELOMERASE CAJAL BODY PROTEIN 1"/>
    <property type="match status" value="1"/>
</dbReference>
<sequence length="513" mass="55539">MSSAELAPTSAAKPIDASDPDLKNETHSARCRLMAQSGDIQGHENFPVGCRWAPDGTCVLTTTASDGKFRLYDTPFHLLSSANGDVTSSGQIDGSNEQDIDKSPSIHDTILNGENDTGEATCHSLSDNVCTNSVNEWNASLTSHQGGPPPPSGSSSYTFYPLFNSSSPQSALYATCRGHSLPIHLIDAYTSALRASYRPYNNVDELEGPTVVEFSPDGSRIYGTGFKSDRTIAVFDTSIPGREGQILRLGKTRRSADGQKGIPSAIAFPKCSAGIGPSNVFAIGAYSPSSIYIYDDRAGSCPTGTIVLHGGLTVVGHGKAFSRKKRRFATITDTGDKAEQEENWFSTARVNWFQTQARGGVTQLMWAPPASSNPYVLYSASRRSNAVLSWDVRMLSCDKRNTYPICGLKSYARDGDTNQRIGFDINDDGTKLFTGSKDGFLKLYDTSSSSLEYELEIEENRFKDAVNGVSFMNVGSRQLLAVSLGSRHFVDHSEEEVAESIPLFHGSLQLYSV</sequence>
<evidence type="ECO:0000313" key="3">
    <source>
        <dbReference type="Proteomes" id="UP001530400"/>
    </source>
</evidence>
<dbReference type="PANTHER" id="PTHR13211">
    <property type="entry name" value="TELOMERASE CAJAL BODY PROTEIN 1"/>
    <property type="match status" value="1"/>
</dbReference>
<dbReference type="Pfam" id="PF00400">
    <property type="entry name" value="WD40"/>
    <property type="match status" value="2"/>
</dbReference>